<dbReference type="GO" id="GO:0005254">
    <property type="term" value="F:chloride channel activity"/>
    <property type="evidence" value="ECO:0007669"/>
    <property type="project" value="UniProtKB-ARBA"/>
</dbReference>
<feature type="compositionally biased region" description="Polar residues" evidence="11">
    <location>
        <begin position="281"/>
        <end position="290"/>
    </location>
</feature>
<evidence type="ECO:0000256" key="7">
    <source>
        <dbReference type="ARBA" id="ARBA00022989"/>
    </source>
</evidence>
<dbReference type="InterPro" id="IPR036719">
    <property type="entry name" value="Neuro-gated_channel_TM_sf"/>
</dbReference>
<keyword evidence="16" id="KW-1185">Reference proteome</keyword>
<organism evidence="15 16">
    <name type="scientific">Trichonephila clavipes</name>
    <name type="common">Golden silk orbweaver</name>
    <name type="synonym">Nephila clavipes</name>
    <dbReference type="NCBI Taxonomy" id="2585209"/>
    <lineage>
        <taxon>Eukaryota</taxon>
        <taxon>Metazoa</taxon>
        <taxon>Ecdysozoa</taxon>
        <taxon>Arthropoda</taxon>
        <taxon>Chelicerata</taxon>
        <taxon>Arachnida</taxon>
        <taxon>Araneae</taxon>
        <taxon>Araneomorphae</taxon>
        <taxon>Entelegynae</taxon>
        <taxon>Araneoidea</taxon>
        <taxon>Nephilidae</taxon>
        <taxon>Trichonephila</taxon>
    </lineage>
</organism>
<keyword evidence="15" id="KW-0675">Receptor</keyword>
<evidence type="ECO:0000259" key="14">
    <source>
        <dbReference type="Pfam" id="PF02932"/>
    </source>
</evidence>
<keyword evidence="3" id="KW-0813">Transport</keyword>
<evidence type="ECO:0000256" key="10">
    <source>
        <dbReference type="ARBA" id="ARBA00023303"/>
    </source>
</evidence>
<dbReference type="SUPFAM" id="SSF63712">
    <property type="entry name" value="Nicotinic receptor ligand binding domain-like"/>
    <property type="match status" value="1"/>
</dbReference>
<comment type="caution">
    <text evidence="15">The sequence shown here is derived from an EMBL/GenBank/DDBJ whole genome shotgun (WGS) entry which is preliminary data.</text>
</comment>
<keyword evidence="7 12" id="KW-1133">Transmembrane helix</keyword>
<feature type="transmembrane region" description="Helical" evidence="12">
    <location>
        <begin position="171"/>
        <end position="189"/>
    </location>
</feature>
<dbReference type="SUPFAM" id="SSF90112">
    <property type="entry name" value="Neurotransmitter-gated ion-channel transmembrane pore"/>
    <property type="match status" value="1"/>
</dbReference>
<sequence length="321" mass="36876">MSNFLITNNKRTCVLVYCPKSTPHSHSYDHGHGSRHREARADWPAPNDIPRNFEPCASEEDDPLNCPPLLQTTISRQRISLKLDCEMDLASYPHDVQQCEILIMSLQHTTDNVILQWKEFEITKNILLAQYYVSGNFSTNGTKKYDIGEFSFVSGKIHLSRRLGYFLINKYIPCVLIICMSFITFWIPAEAYPARVTLSVTSLLTIVTQQYQSAMPSVSYVVALNIWMLSCIGFVFCSLLEYAFVIAVMNNKGTDLWPFKKLKKLFHPSKTPNDHEAGKSPNHTSPESSKMSHQSIDKISRFIFPLCFFLFCISYFIYFCR</sequence>
<reference evidence="15" key="1">
    <citation type="submission" date="2020-08" db="EMBL/GenBank/DDBJ databases">
        <title>Multicomponent nature underlies the extraordinary mechanical properties of spider dragline silk.</title>
        <authorList>
            <person name="Kono N."/>
            <person name="Nakamura H."/>
            <person name="Mori M."/>
            <person name="Yoshida Y."/>
            <person name="Ohtoshi R."/>
            <person name="Malay A.D."/>
            <person name="Moran D.A.P."/>
            <person name="Tomita M."/>
            <person name="Numata K."/>
            <person name="Arakawa K."/>
        </authorList>
    </citation>
    <scope>NUCLEOTIDE SEQUENCE</scope>
</reference>
<dbReference type="InterPro" id="IPR006201">
    <property type="entry name" value="Neur_channel"/>
</dbReference>
<dbReference type="Pfam" id="PF02931">
    <property type="entry name" value="Neur_chan_LBD"/>
    <property type="match status" value="1"/>
</dbReference>
<evidence type="ECO:0000256" key="2">
    <source>
        <dbReference type="ARBA" id="ARBA00004236"/>
    </source>
</evidence>
<gene>
    <name evidence="15" type="primary">GLRA1</name>
    <name evidence="15" type="ORF">TNCV_2055431</name>
</gene>
<dbReference type="PROSITE" id="PS00236">
    <property type="entry name" value="NEUROTR_ION_CHANNEL"/>
    <property type="match status" value="1"/>
</dbReference>
<dbReference type="GO" id="GO:0004888">
    <property type="term" value="F:transmembrane signaling receptor activity"/>
    <property type="evidence" value="ECO:0007669"/>
    <property type="project" value="InterPro"/>
</dbReference>
<evidence type="ECO:0000313" key="16">
    <source>
        <dbReference type="Proteomes" id="UP000887159"/>
    </source>
</evidence>
<evidence type="ECO:0000256" key="12">
    <source>
        <dbReference type="SAM" id="Phobius"/>
    </source>
</evidence>
<protein>
    <submittedName>
        <fullName evidence="15">Glycine receptor subunit alpha-1</fullName>
    </submittedName>
</protein>
<dbReference type="Gene3D" id="2.70.170.10">
    <property type="entry name" value="Neurotransmitter-gated ion-channel ligand-binding domain"/>
    <property type="match status" value="1"/>
</dbReference>
<evidence type="ECO:0000256" key="1">
    <source>
        <dbReference type="ARBA" id="ARBA00004141"/>
    </source>
</evidence>
<feature type="transmembrane region" description="Helical" evidence="12">
    <location>
        <begin position="299"/>
        <end position="318"/>
    </location>
</feature>
<dbReference type="Proteomes" id="UP000887159">
    <property type="component" value="Unassembled WGS sequence"/>
</dbReference>
<evidence type="ECO:0000256" key="4">
    <source>
        <dbReference type="ARBA" id="ARBA00022475"/>
    </source>
</evidence>
<feature type="domain" description="Neurotransmitter-gated ion-channel transmembrane" evidence="14">
    <location>
        <begin position="171"/>
        <end position="252"/>
    </location>
</feature>
<dbReference type="Gene3D" id="1.20.58.390">
    <property type="entry name" value="Neurotransmitter-gated ion-channel transmembrane domain"/>
    <property type="match status" value="1"/>
</dbReference>
<dbReference type="GO" id="GO:0099095">
    <property type="term" value="F:ligand-gated monoatomic anion channel activity"/>
    <property type="evidence" value="ECO:0007669"/>
    <property type="project" value="UniProtKB-ARBA"/>
</dbReference>
<feature type="region of interest" description="Disordered" evidence="11">
    <location>
        <begin position="270"/>
        <end position="290"/>
    </location>
</feature>
<accession>A0A8X6RRW0</accession>
<evidence type="ECO:0000259" key="13">
    <source>
        <dbReference type="Pfam" id="PF02931"/>
    </source>
</evidence>
<dbReference type="AlphaFoldDB" id="A0A8X6RRW0"/>
<dbReference type="EMBL" id="BMAU01021191">
    <property type="protein sequence ID" value="GFX96426.1"/>
    <property type="molecule type" value="Genomic_DNA"/>
</dbReference>
<proteinExistence type="predicted"/>
<comment type="subcellular location">
    <subcellularLocation>
        <location evidence="2">Cell membrane</location>
    </subcellularLocation>
    <subcellularLocation>
        <location evidence="1">Membrane</location>
        <topology evidence="1">Multi-pass membrane protein</topology>
    </subcellularLocation>
</comment>
<keyword evidence="6" id="KW-0732">Signal</keyword>
<name>A0A8X6RRW0_TRICX</name>
<evidence type="ECO:0000256" key="11">
    <source>
        <dbReference type="SAM" id="MobiDB-lite"/>
    </source>
</evidence>
<dbReference type="InterPro" id="IPR018000">
    <property type="entry name" value="Neurotransmitter_ion_chnl_CS"/>
</dbReference>
<dbReference type="PRINTS" id="PR00253">
    <property type="entry name" value="GABAARECEPTR"/>
</dbReference>
<keyword evidence="4" id="KW-1003">Cell membrane</keyword>
<keyword evidence="10" id="KW-0407">Ion channel</keyword>
<dbReference type="InterPro" id="IPR006028">
    <property type="entry name" value="GABAA/Glycine_rcpt"/>
</dbReference>
<dbReference type="CDD" id="cd19049">
    <property type="entry name" value="LGIC_TM_anion"/>
    <property type="match status" value="1"/>
</dbReference>
<keyword evidence="5 12" id="KW-0812">Transmembrane</keyword>
<evidence type="ECO:0000256" key="5">
    <source>
        <dbReference type="ARBA" id="ARBA00022692"/>
    </source>
</evidence>
<dbReference type="InterPro" id="IPR006202">
    <property type="entry name" value="Neur_chan_lig-bd"/>
</dbReference>
<evidence type="ECO:0000256" key="8">
    <source>
        <dbReference type="ARBA" id="ARBA00023065"/>
    </source>
</evidence>
<evidence type="ECO:0000256" key="3">
    <source>
        <dbReference type="ARBA" id="ARBA00022448"/>
    </source>
</evidence>
<dbReference type="InterPro" id="IPR006029">
    <property type="entry name" value="Neurotrans-gated_channel_TM"/>
</dbReference>
<evidence type="ECO:0000313" key="15">
    <source>
        <dbReference type="EMBL" id="GFX96426.1"/>
    </source>
</evidence>
<keyword evidence="9 12" id="KW-0472">Membrane</keyword>
<dbReference type="InterPro" id="IPR036734">
    <property type="entry name" value="Neur_chan_lig-bd_sf"/>
</dbReference>
<feature type="transmembrane region" description="Helical" evidence="12">
    <location>
        <begin position="226"/>
        <end position="249"/>
    </location>
</feature>
<dbReference type="Pfam" id="PF02932">
    <property type="entry name" value="Neur_chan_memb"/>
    <property type="match status" value="1"/>
</dbReference>
<evidence type="ECO:0000256" key="9">
    <source>
        <dbReference type="ARBA" id="ARBA00023136"/>
    </source>
</evidence>
<dbReference type="GO" id="GO:0005230">
    <property type="term" value="F:extracellular ligand-gated monoatomic ion channel activity"/>
    <property type="evidence" value="ECO:0007669"/>
    <property type="project" value="InterPro"/>
</dbReference>
<dbReference type="GO" id="GO:0005886">
    <property type="term" value="C:plasma membrane"/>
    <property type="evidence" value="ECO:0007669"/>
    <property type="project" value="UniProtKB-SubCell"/>
</dbReference>
<feature type="domain" description="Neurotransmitter-gated ion-channel ligand-binding" evidence="13">
    <location>
        <begin position="77"/>
        <end position="161"/>
    </location>
</feature>
<dbReference type="PANTHER" id="PTHR18945">
    <property type="entry name" value="NEUROTRANSMITTER GATED ION CHANNEL"/>
    <property type="match status" value="1"/>
</dbReference>
<keyword evidence="8" id="KW-0406">Ion transport</keyword>
<evidence type="ECO:0000256" key="6">
    <source>
        <dbReference type="ARBA" id="ARBA00022729"/>
    </source>
</evidence>
<dbReference type="InterPro" id="IPR038050">
    <property type="entry name" value="Neuro_actylchol_rec"/>
</dbReference>